<accession>A0A392Q2D3</accession>
<evidence type="ECO:0000313" key="2">
    <source>
        <dbReference type="Proteomes" id="UP000265520"/>
    </source>
</evidence>
<keyword evidence="2" id="KW-1185">Reference proteome</keyword>
<organism evidence="1 2">
    <name type="scientific">Trifolium medium</name>
    <dbReference type="NCBI Taxonomy" id="97028"/>
    <lineage>
        <taxon>Eukaryota</taxon>
        <taxon>Viridiplantae</taxon>
        <taxon>Streptophyta</taxon>
        <taxon>Embryophyta</taxon>
        <taxon>Tracheophyta</taxon>
        <taxon>Spermatophyta</taxon>
        <taxon>Magnoliopsida</taxon>
        <taxon>eudicotyledons</taxon>
        <taxon>Gunneridae</taxon>
        <taxon>Pentapetalae</taxon>
        <taxon>rosids</taxon>
        <taxon>fabids</taxon>
        <taxon>Fabales</taxon>
        <taxon>Fabaceae</taxon>
        <taxon>Papilionoideae</taxon>
        <taxon>50 kb inversion clade</taxon>
        <taxon>NPAAA clade</taxon>
        <taxon>Hologalegina</taxon>
        <taxon>IRL clade</taxon>
        <taxon>Trifolieae</taxon>
        <taxon>Trifolium</taxon>
    </lineage>
</organism>
<feature type="non-terminal residue" evidence="1">
    <location>
        <position position="1"/>
    </location>
</feature>
<dbReference type="AlphaFoldDB" id="A0A392Q2D3"/>
<proteinExistence type="predicted"/>
<sequence length="82" mass="9246">YFAFFMHTGILLELLYISEHNSKFSSDADNLRQSEGSFPDLFTIGFGWIIFGGLPFDFWNVIGQCLGFAGSGLYAYFKLIGK</sequence>
<reference evidence="1 2" key="1">
    <citation type="journal article" date="2018" name="Front. Plant Sci.">
        <title>Red Clover (Trifolium pratense) and Zigzag Clover (T. medium) - A Picture of Genomic Similarities and Differences.</title>
        <authorList>
            <person name="Dluhosova J."/>
            <person name="Istvanek J."/>
            <person name="Nedelnik J."/>
            <person name="Repkova J."/>
        </authorList>
    </citation>
    <scope>NUCLEOTIDE SEQUENCE [LARGE SCALE GENOMIC DNA]</scope>
    <source>
        <strain evidence="2">cv. 10/8</strain>
        <tissue evidence="1">Leaf</tissue>
    </source>
</reference>
<dbReference type="EMBL" id="LXQA010108311">
    <property type="protein sequence ID" value="MCI18062.1"/>
    <property type="molecule type" value="Genomic_DNA"/>
</dbReference>
<evidence type="ECO:0000313" key="1">
    <source>
        <dbReference type="EMBL" id="MCI18062.1"/>
    </source>
</evidence>
<protein>
    <submittedName>
        <fullName evidence="1">UDP-N-acetylglucosamine/UDP-glucose/GDP-mannose transporter-like</fullName>
    </submittedName>
</protein>
<comment type="caution">
    <text evidence="1">The sequence shown here is derived from an EMBL/GenBank/DDBJ whole genome shotgun (WGS) entry which is preliminary data.</text>
</comment>
<name>A0A392Q2D3_9FABA</name>
<dbReference type="Proteomes" id="UP000265520">
    <property type="component" value="Unassembled WGS sequence"/>
</dbReference>